<organism evidence="1">
    <name type="scientific">Cucumis melo</name>
    <name type="common">Muskmelon</name>
    <dbReference type="NCBI Taxonomy" id="3656"/>
    <lineage>
        <taxon>Eukaryota</taxon>
        <taxon>Viridiplantae</taxon>
        <taxon>Streptophyta</taxon>
        <taxon>Embryophyta</taxon>
        <taxon>Tracheophyta</taxon>
        <taxon>Spermatophyta</taxon>
        <taxon>Magnoliopsida</taxon>
        <taxon>eudicotyledons</taxon>
        <taxon>Gunneridae</taxon>
        <taxon>Pentapetalae</taxon>
        <taxon>rosids</taxon>
        <taxon>fabids</taxon>
        <taxon>Cucurbitales</taxon>
        <taxon>Cucurbitaceae</taxon>
        <taxon>Benincaseae</taxon>
        <taxon>Cucumis</taxon>
    </lineage>
</organism>
<evidence type="ECO:0000313" key="1">
    <source>
        <dbReference type="EnsemblPlants" id="MELO3C028014.2.1"/>
    </source>
</evidence>
<dbReference type="EnsemblPlants" id="MELO3C028014.2.1">
    <property type="protein sequence ID" value="MELO3C028014.2.1"/>
    <property type="gene ID" value="MELO3C028014.2"/>
</dbReference>
<dbReference type="AlphaFoldDB" id="A0A9I9E393"/>
<accession>A0A9I9E393</accession>
<sequence length="59" mass="6643">MAPEVTILTPLKSPMAKSLAKVKDLRAFVWARFKVYIAKPFIFVVPADFNTLEQNGGFE</sequence>
<dbReference type="Gramene" id="MELO3C028014.2.1">
    <property type="protein sequence ID" value="MELO3C028014.2.1"/>
    <property type="gene ID" value="MELO3C028014.2"/>
</dbReference>
<reference evidence="1" key="1">
    <citation type="submission" date="2023-03" db="UniProtKB">
        <authorList>
            <consortium name="EnsemblPlants"/>
        </authorList>
    </citation>
    <scope>IDENTIFICATION</scope>
</reference>
<name>A0A9I9E393_CUCME</name>
<proteinExistence type="predicted"/>
<protein>
    <submittedName>
        <fullName evidence="1">Uncharacterized protein</fullName>
    </submittedName>
</protein>